<dbReference type="GO" id="GO:0005634">
    <property type="term" value="C:nucleus"/>
    <property type="evidence" value="ECO:0007669"/>
    <property type="project" value="UniProtKB-SubCell"/>
</dbReference>
<dbReference type="EMBL" id="JALJOQ010000084">
    <property type="protein sequence ID" value="KAK9800230.1"/>
    <property type="molecule type" value="Genomic_DNA"/>
</dbReference>
<dbReference type="Proteomes" id="UP001465755">
    <property type="component" value="Unassembled WGS sequence"/>
</dbReference>
<organism evidence="7 8">
    <name type="scientific">Symbiochloris irregularis</name>
    <dbReference type="NCBI Taxonomy" id="706552"/>
    <lineage>
        <taxon>Eukaryota</taxon>
        <taxon>Viridiplantae</taxon>
        <taxon>Chlorophyta</taxon>
        <taxon>core chlorophytes</taxon>
        <taxon>Trebouxiophyceae</taxon>
        <taxon>Trebouxiales</taxon>
        <taxon>Trebouxiaceae</taxon>
        <taxon>Symbiochloris</taxon>
    </lineage>
</organism>
<evidence type="ECO:0000256" key="4">
    <source>
        <dbReference type="SAM" id="Coils"/>
    </source>
</evidence>
<dbReference type="InterPro" id="IPR022783">
    <property type="entry name" value="GCFC_dom"/>
</dbReference>
<feature type="compositionally biased region" description="Low complexity" evidence="5">
    <location>
        <begin position="160"/>
        <end position="171"/>
    </location>
</feature>
<evidence type="ECO:0000259" key="6">
    <source>
        <dbReference type="Pfam" id="PF07842"/>
    </source>
</evidence>
<dbReference type="PANTHER" id="PTHR12214:SF0">
    <property type="entry name" value="LD29489P"/>
    <property type="match status" value="1"/>
</dbReference>
<feature type="region of interest" description="Disordered" evidence="5">
    <location>
        <begin position="1"/>
        <end position="260"/>
    </location>
</feature>
<evidence type="ECO:0000313" key="7">
    <source>
        <dbReference type="EMBL" id="KAK9800230.1"/>
    </source>
</evidence>
<keyword evidence="3" id="KW-0539">Nucleus</keyword>
<dbReference type="Pfam" id="PF07842">
    <property type="entry name" value="GCFC"/>
    <property type="match status" value="1"/>
</dbReference>
<feature type="compositionally biased region" description="Basic and acidic residues" evidence="5">
    <location>
        <begin position="234"/>
        <end position="243"/>
    </location>
</feature>
<feature type="domain" description="GCF C-terminal" evidence="6">
    <location>
        <begin position="521"/>
        <end position="586"/>
    </location>
</feature>
<accession>A0AAW1NWG1</accession>
<feature type="compositionally biased region" description="Acidic residues" evidence="5">
    <location>
        <begin position="248"/>
        <end position="258"/>
    </location>
</feature>
<feature type="coiled-coil region" evidence="4">
    <location>
        <begin position="284"/>
        <end position="311"/>
    </location>
</feature>
<gene>
    <name evidence="7" type="ORF">WJX73_001691</name>
</gene>
<reference evidence="7 8" key="1">
    <citation type="journal article" date="2024" name="Nat. Commun.">
        <title>Phylogenomics reveals the evolutionary origins of lichenization in chlorophyte algae.</title>
        <authorList>
            <person name="Puginier C."/>
            <person name="Libourel C."/>
            <person name="Otte J."/>
            <person name="Skaloud P."/>
            <person name="Haon M."/>
            <person name="Grisel S."/>
            <person name="Petersen M."/>
            <person name="Berrin J.G."/>
            <person name="Delaux P.M."/>
            <person name="Dal Grande F."/>
            <person name="Keller J."/>
        </authorList>
    </citation>
    <scope>NUCLEOTIDE SEQUENCE [LARGE SCALE GENOMIC DNA]</scope>
    <source>
        <strain evidence="7 8">SAG 2036</strain>
    </source>
</reference>
<feature type="compositionally biased region" description="Basic and acidic residues" evidence="5">
    <location>
        <begin position="437"/>
        <end position="452"/>
    </location>
</feature>
<dbReference type="GO" id="GO:0003677">
    <property type="term" value="F:DNA binding"/>
    <property type="evidence" value="ECO:0007669"/>
    <property type="project" value="InterPro"/>
</dbReference>
<dbReference type="PANTHER" id="PTHR12214">
    <property type="entry name" value="GC-RICH SEQUENCE DNA-BINDING FACTOR"/>
    <property type="match status" value="1"/>
</dbReference>
<proteinExistence type="inferred from homology"/>
<feature type="compositionally biased region" description="Polar residues" evidence="5">
    <location>
        <begin position="84"/>
        <end position="103"/>
    </location>
</feature>
<sequence length="825" mass="87829">MKSRQFRRKAAPVAEAEDEEDDAPQITPAAYAAERKGNSRIAVKPKLPSKSTAAGRLSFDDGEEPAPRAQQSRGARTVQLDSARFQQLNVHSGTRGPVSTQTAAPGEYSAARLQELKKQATGYPTSKAPAAKPGAPPVQPAFKLSGSFKPARGPADDRFQTPTQAASAPAPESKPQAAPQPTSDSDDDAMPLPPPPRPAFSAKPAAAKQPAAAVLKHDAGDDDDGSPDFIPDAETIRRAKERPQSMGEDNDEDGEEDERWVHEQIRKAPAQEMAAVAADGEAALASLSRGLERLQNAKKQAQHNLTRTQTNLQDSIAAVARLETELTAAGDKYTFMQEMRAYIADVCDMLQAKAPVGEELEDQLMKLAAQRAETYANRVAADEADEGEAASAAVTAALGVLSRSGAMAAASAAADNAWQQAEGAANGSDSGPVELDEFGRDVGLSRRQEAAHRAARRRERLAARKAVQQRSQGDAEHHQGDVTTDESDDEVSHFDVRRREILETAQQVFSDAADEFSSLPAVKGQLQRWRASYPSAYRDAYVGLSAPALFAPFARLQLLNWDPLRQNDPGFDNQSWYQELFSFGMEEEAANGQGASSGSNTDGDIVPRLVAQVVLPRAQHVLQSTWNPFSVRATRRAAAVLGDLLVYVPADSTELQELVKAVTSKLQAAARALQLPPWPQAATQACPAAGDLLARRFGKACRLLKGLAAFEGTLARGTLKGMAWSSILPQVMPHIRAASGNPALVADRAHRLLSAVPPAWLAGGAAAQSGVSPLVDCLTSVARSMQSSHKQAAAADSLTAGRLAELLTKLGSKEEGKRLAALAKA</sequence>
<evidence type="ECO:0000256" key="3">
    <source>
        <dbReference type="ARBA" id="ARBA00023242"/>
    </source>
</evidence>
<protein>
    <recommendedName>
        <fullName evidence="6">GCF C-terminal domain-containing protein</fullName>
    </recommendedName>
</protein>
<comment type="subcellular location">
    <subcellularLocation>
        <location evidence="1">Nucleus</location>
    </subcellularLocation>
</comment>
<feature type="compositionally biased region" description="Low complexity" evidence="5">
    <location>
        <begin position="199"/>
        <end position="213"/>
    </location>
</feature>
<comment type="similarity">
    <text evidence="2">Belongs to the GCF family.</text>
</comment>
<name>A0AAW1NWG1_9CHLO</name>
<dbReference type="GO" id="GO:0000398">
    <property type="term" value="P:mRNA splicing, via spliceosome"/>
    <property type="evidence" value="ECO:0007669"/>
    <property type="project" value="InterPro"/>
</dbReference>
<comment type="caution">
    <text evidence="7">The sequence shown here is derived from an EMBL/GenBank/DDBJ whole genome shotgun (WGS) entry which is preliminary data.</text>
</comment>
<keyword evidence="4" id="KW-0175">Coiled coil</keyword>
<dbReference type="AlphaFoldDB" id="A0AAW1NWG1"/>
<evidence type="ECO:0000256" key="2">
    <source>
        <dbReference type="ARBA" id="ARBA00010801"/>
    </source>
</evidence>
<evidence type="ECO:0000256" key="5">
    <source>
        <dbReference type="SAM" id="MobiDB-lite"/>
    </source>
</evidence>
<feature type="region of interest" description="Disordered" evidence="5">
    <location>
        <begin position="421"/>
        <end position="492"/>
    </location>
</feature>
<evidence type="ECO:0000313" key="8">
    <source>
        <dbReference type="Proteomes" id="UP001465755"/>
    </source>
</evidence>
<evidence type="ECO:0000256" key="1">
    <source>
        <dbReference type="ARBA" id="ARBA00004123"/>
    </source>
</evidence>
<keyword evidence="8" id="KW-1185">Reference proteome</keyword>
<dbReference type="InterPro" id="IPR012890">
    <property type="entry name" value="GCFC2-like"/>
</dbReference>
<feature type="compositionally biased region" description="Basic residues" evidence="5">
    <location>
        <begin position="1"/>
        <end position="10"/>
    </location>
</feature>